<name>V7B9K8_PHAVU</name>
<gene>
    <name evidence="2" type="ORF">PHAVU_008G288100g</name>
</gene>
<dbReference type="PANTHER" id="PTHR33159">
    <property type="entry name" value="RPM1-INTERACTING PROTEIN 4 (RIN4) FAMILY PROTEIN"/>
    <property type="match status" value="1"/>
</dbReference>
<dbReference type="OrthoDB" id="1903947at2759"/>
<reference evidence="3" key="1">
    <citation type="journal article" date="2014" name="Nat. Genet.">
        <title>A reference genome for common bean and genome-wide analysis of dual domestications.</title>
        <authorList>
            <person name="Schmutz J."/>
            <person name="McClean P.E."/>
            <person name="Mamidi S."/>
            <person name="Wu G.A."/>
            <person name="Cannon S.B."/>
            <person name="Grimwood J."/>
            <person name="Jenkins J."/>
            <person name="Shu S."/>
            <person name="Song Q."/>
            <person name="Chavarro C."/>
            <person name="Torres-Torres M."/>
            <person name="Geffroy V."/>
            <person name="Moghaddam S.M."/>
            <person name="Gao D."/>
            <person name="Abernathy B."/>
            <person name="Barry K."/>
            <person name="Blair M."/>
            <person name="Brick M.A."/>
            <person name="Chovatia M."/>
            <person name="Gepts P."/>
            <person name="Goodstein D.M."/>
            <person name="Gonzales M."/>
            <person name="Hellsten U."/>
            <person name="Hyten D.L."/>
            <person name="Jia G."/>
            <person name="Kelly J.D."/>
            <person name="Kudrna D."/>
            <person name="Lee R."/>
            <person name="Richard M.M."/>
            <person name="Miklas P.N."/>
            <person name="Osorno J.M."/>
            <person name="Rodrigues J."/>
            <person name="Thareau V."/>
            <person name="Urrea C.A."/>
            <person name="Wang M."/>
            <person name="Yu Y."/>
            <person name="Zhang M."/>
            <person name="Wing R.A."/>
            <person name="Cregan P.B."/>
            <person name="Rokhsar D.S."/>
            <person name="Jackson S.A."/>
        </authorList>
    </citation>
    <scope>NUCLEOTIDE SEQUENCE [LARGE SCALE GENOMIC DNA]</scope>
    <source>
        <strain evidence="3">cv. G19833</strain>
    </source>
</reference>
<evidence type="ECO:0000313" key="2">
    <source>
        <dbReference type="EMBL" id="ESW14519.1"/>
    </source>
</evidence>
<evidence type="ECO:0000259" key="1">
    <source>
        <dbReference type="Pfam" id="PF05627"/>
    </source>
</evidence>
<dbReference type="STRING" id="3885.V7B9K8"/>
<protein>
    <recommendedName>
        <fullName evidence="1">RIN4 pathogenic type III effector avirulence factor Avr cleavage site domain-containing protein</fullName>
    </recommendedName>
</protein>
<sequence>LLCFSVFLILSSFFFLLGNSISRKRRRLNQQHYIASNIYKYIQFKVPSILQLHLSTMAEKGRTLPKFGEWDVSDPSSGADFSVIFNKARTERKQCAKVHLPPTACNSPQYNPQLALRKSHYKRWLCCIKVSAEP</sequence>
<feature type="non-terminal residue" evidence="2">
    <location>
        <position position="1"/>
    </location>
</feature>
<dbReference type="PANTHER" id="PTHR33159:SF101">
    <property type="entry name" value="OS04G0379600 PROTEIN"/>
    <property type="match status" value="1"/>
</dbReference>
<keyword evidence="3" id="KW-1185">Reference proteome</keyword>
<organism evidence="2 3">
    <name type="scientific">Phaseolus vulgaris</name>
    <name type="common">Kidney bean</name>
    <name type="synonym">French bean</name>
    <dbReference type="NCBI Taxonomy" id="3885"/>
    <lineage>
        <taxon>Eukaryota</taxon>
        <taxon>Viridiplantae</taxon>
        <taxon>Streptophyta</taxon>
        <taxon>Embryophyta</taxon>
        <taxon>Tracheophyta</taxon>
        <taxon>Spermatophyta</taxon>
        <taxon>Magnoliopsida</taxon>
        <taxon>eudicotyledons</taxon>
        <taxon>Gunneridae</taxon>
        <taxon>Pentapetalae</taxon>
        <taxon>rosids</taxon>
        <taxon>fabids</taxon>
        <taxon>Fabales</taxon>
        <taxon>Fabaceae</taxon>
        <taxon>Papilionoideae</taxon>
        <taxon>50 kb inversion clade</taxon>
        <taxon>NPAAA clade</taxon>
        <taxon>indigoferoid/millettioid clade</taxon>
        <taxon>Phaseoleae</taxon>
        <taxon>Phaseolus</taxon>
    </lineage>
</organism>
<dbReference type="Pfam" id="PF05627">
    <property type="entry name" value="AvrRpt-cleavage"/>
    <property type="match status" value="1"/>
</dbReference>
<dbReference type="AlphaFoldDB" id="V7B9K8"/>
<proteinExistence type="predicted"/>
<dbReference type="InterPro" id="IPR008700">
    <property type="entry name" value="TypeIII_avirulence_cleave"/>
</dbReference>
<accession>V7B9K8</accession>
<dbReference type="EMBL" id="CM002295">
    <property type="protein sequence ID" value="ESW14519.1"/>
    <property type="molecule type" value="Genomic_DNA"/>
</dbReference>
<dbReference type="Proteomes" id="UP000000226">
    <property type="component" value="Chromosome 8"/>
</dbReference>
<evidence type="ECO:0000313" key="3">
    <source>
        <dbReference type="Proteomes" id="UP000000226"/>
    </source>
</evidence>
<dbReference type="InterPro" id="IPR040387">
    <property type="entry name" value="RIN4/NOI4"/>
</dbReference>
<feature type="domain" description="RIN4 pathogenic type III effector avirulence factor Avr cleavage site" evidence="1">
    <location>
        <begin position="59"/>
        <end position="93"/>
    </location>
</feature>